<reference evidence="2 3" key="1">
    <citation type="submission" date="2021-01" db="EMBL/GenBank/DDBJ databases">
        <title>Development of a method for detection of lactic acid bacteria that cause putrefactive shochu mash.</title>
        <authorList>
            <person name="Takashita H."/>
            <person name="Fujihara E."/>
            <person name="Takayama K."/>
            <person name="Yamamoto H."/>
            <person name="Mizutani M."/>
            <person name="Kajiwara Y."/>
        </authorList>
    </citation>
    <scope>NUCLEOTIDE SEQUENCE [LARGE SCALE GENOMIC DNA]</scope>
    <source>
        <strain evidence="2 3">01-B1</strain>
    </source>
</reference>
<dbReference type="InterPro" id="IPR006472">
    <property type="entry name" value="Citrate_lyase_asu"/>
</dbReference>
<sequence length="512" mass="54951">MKNSLGRELPDAEMKELNYQPFESTEIGNPVISRVAPKVRVSTGDDKVVSSVDEVIKDILKDGMTISFHHHFRDGDFVFNIVMDRIIKLGYKDLTLAPSSLTNVMNDKVIEAIKVGTVTNITTSGMRGELGEQVSHGLLKNPVIFRSHGNRARSIENGNIKIDVAFLGVPNADRLGNANGMEGDSAFGSMGYALIDAKYANKVVLLTDTLVDYPNTPASIEQTQVDYVVKVDRVGDPDRIGSGATRFTKDPKELKIARMVNDVITHSPYFKQDFSFQTGTGGAALAVTKFLGESMKKAGITAAFTCGGTTSPIVDLLEAGLVKKVMDVQDFDKGAASSMKSNRDQAEIDASWYADPENKGAMVDQLDVCILSALEIDTDFNVNVLTGSNGEIRGAVGGHQDAGTAKMTIISAPLTRGRIATIVPSVNSVSTPGSSIDVLVTEVGIAINPARQDLVAAFSKVPSLPIVSIEELQKRAEATVGKPAPVEYTDRVVGLVEYRDGSLIDAIKQVKD</sequence>
<name>A0ABD0AJR9_LIMFE</name>
<accession>A0ABD0AJR9</accession>
<dbReference type="GO" id="GO:0008814">
    <property type="term" value="F:citrate CoA-transferase activity"/>
    <property type="evidence" value="ECO:0007669"/>
    <property type="project" value="UniProtKB-UniRule"/>
</dbReference>
<dbReference type="GO" id="GO:0005737">
    <property type="term" value="C:cytoplasm"/>
    <property type="evidence" value="ECO:0007669"/>
    <property type="project" value="UniProtKB-SubCell"/>
</dbReference>
<dbReference type="Proteomes" id="UP000653631">
    <property type="component" value="Unassembled WGS sequence"/>
</dbReference>
<dbReference type="Pfam" id="PF04223">
    <property type="entry name" value="CitF"/>
    <property type="match status" value="1"/>
</dbReference>
<dbReference type="EMBL" id="BOLH01000002">
    <property type="protein sequence ID" value="GIC71211.1"/>
    <property type="molecule type" value="Genomic_DNA"/>
</dbReference>
<comment type="catalytic activity">
    <reaction evidence="1">
        <text>citrate = oxaloacetate + acetate</text>
        <dbReference type="Rhea" id="RHEA:10760"/>
        <dbReference type="ChEBI" id="CHEBI:16452"/>
        <dbReference type="ChEBI" id="CHEBI:16947"/>
        <dbReference type="ChEBI" id="CHEBI:30089"/>
        <dbReference type="EC" id="4.1.3.6"/>
    </reaction>
</comment>
<dbReference type="SUPFAM" id="SSF100950">
    <property type="entry name" value="NagB/RpiA/CoA transferase-like"/>
    <property type="match status" value="2"/>
</dbReference>
<dbReference type="PANTHER" id="PTHR40596:SF1">
    <property type="entry name" value="CITRATE LYASE ALPHA CHAIN"/>
    <property type="match status" value="1"/>
</dbReference>
<comment type="subcellular location">
    <subcellularLocation>
        <location evidence="1">Cytoplasm</location>
    </subcellularLocation>
</comment>
<gene>
    <name evidence="2" type="primary">citF</name>
    <name evidence="2" type="ORF">LF01B1_02260</name>
</gene>
<dbReference type="InterPro" id="IPR037171">
    <property type="entry name" value="NagB/RpiA_transferase-like"/>
</dbReference>
<organism evidence="2 3">
    <name type="scientific">Limosilactobacillus fermentum</name>
    <name type="common">Lactobacillus fermentum</name>
    <dbReference type="NCBI Taxonomy" id="1613"/>
    <lineage>
        <taxon>Bacteria</taxon>
        <taxon>Bacillati</taxon>
        <taxon>Bacillota</taxon>
        <taxon>Bacilli</taxon>
        <taxon>Lactobacillales</taxon>
        <taxon>Lactobacillaceae</taxon>
        <taxon>Limosilactobacillus</taxon>
    </lineage>
</organism>
<dbReference type="NCBIfam" id="TIGR01584">
    <property type="entry name" value="citF"/>
    <property type="match status" value="1"/>
</dbReference>
<evidence type="ECO:0000313" key="2">
    <source>
        <dbReference type="EMBL" id="GIC71211.1"/>
    </source>
</evidence>
<dbReference type="GO" id="GO:0009346">
    <property type="term" value="C:ATP-independent citrate lyase complex"/>
    <property type="evidence" value="ECO:0007669"/>
    <property type="project" value="UniProtKB-UniRule"/>
</dbReference>
<dbReference type="PIRSF" id="PIRSF009451">
    <property type="entry name" value="Citrt_lyas_alpha"/>
    <property type="match status" value="1"/>
</dbReference>
<keyword evidence="1" id="KW-0963">Cytoplasm</keyword>
<dbReference type="PANTHER" id="PTHR40596">
    <property type="entry name" value="CITRATE LYASE ALPHA CHAIN"/>
    <property type="match status" value="1"/>
</dbReference>
<dbReference type="Gene3D" id="3.40.1080.10">
    <property type="entry name" value="Glutaconate Coenzyme A-transferase"/>
    <property type="match status" value="2"/>
</dbReference>
<evidence type="ECO:0000256" key="1">
    <source>
        <dbReference type="PIRNR" id="PIRNR009451"/>
    </source>
</evidence>
<dbReference type="RefSeq" id="WP_203622748.1">
    <property type="nucleotide sequence ID" value="NZ_BOLH01000002.1"/>
</dbReference>
<dbReference type="EC" id="2.8.3.10" evidence="1"/>
<dbReference type="GO" id="GO:0006084">
    <property type="term" value="P:acetyl-CoA metabolic process"/>
    <property type="evidence" value="ECO:0007669"/>
    <property type="project" value="UniProtKB-UniRule"/>
</dbReference>
<protein>
    <recommendedName>
        <fullName evidence="1">Citrate lyase alpha chain</fullName>
        <shortName evidence="1">Citrase alpha chain</shortName>
        <ecNumber evidence="1">2.8.3.10</ecNumber>
        <ecNumber evidence="1">4.1.3.6</ecNumber>
    </recommendedName>
    <alternativeName>
        <fullName evidence="1">Citrate (pro-3S)-lyase alpha chain</fullName>
    </alternativeName>
    <alternativeName>
        <fullName evidence="1">Citrate CoA-transferase subunit</fullName>
    </alternativeName>
</protein>
<dbReference type="GO" id="GO:0008815">
    <property type="term" value="F:citrate (pro-3S)-lyase activity"/>
    <property type="evidence" value="ECO:0007669"/>
    <property type="project" value="UniProtKB-UniRule"/>
</dbReference>
<keyword evidence="1" id="KW-0808">Transferase</keyword>
<comment type="catalytic activity">
    <reaction evidence="1">
        <text>citrate + acetyl-CoA = (3S)-citryl-CoA + acetate</text>
        <dbReference type="Rhea" id="RHEA:19405"/>
        <dbReference type="ChEBI" id="CHEBI:16947"/>
        <dbReference type="ChEBI" id="CHEBI:30089"/>
        <dbReference type="ChEBI" id="CHEBI:57288"/>
        <dbReference type="ChEBI" id="CHEBI:57321"/>
        <dbReference type="EC" id="2.8.3.10"/>
    </reaction>
</comment>
<dbReference type="EC" id="4.1.3.6" evidence="1"/>
<keyword evidence="1 2" id="KW-0456">Lyase</keyword>
<proteinExistence type="predicted"/>
<evidence type="ECO:0000313" key="3">
    <source>
        <dbReference type="Proteomes" id="UP000653631"/>
    </source>
</evidence>
<dbReference type="AlphaFoldDB" id="A0ABD0AJR9"/>
<comment type="caution">
    <text evidence="2">The sequence shown here is derived from an EMBL/GenBank/DDBJ whole genome shotgun (WGS) entry which is preliminary data.</text>
</comment>